<dbReference type="OrthoDB" id="137511at2"/>
<dbReference type="PIRSF" id="PIRSF002741">
    <property type="entry name" value="MppA"/>
    <property type="match status" value="1"/>
</dbReference>
<keyword evidence="2" id="KW-0813">Transport</keyword>
<dbReference type="CDD" id="cd08512">
    <property type="entry name" value="PBP2_NikA_DppA_OppA_like_7"/>
    <property type="match status" value="1"/>
</dbReference>
<dbReference type="GO" id="GO:0042597">
    <property type="term" value="C:periplasmic space"/>
    <property type="evidence" value="ECO:0007669"/>
    <property type="project" value="UniProtKB-ARBA"/>
</dbReference>
<dbReference type="SUPFAM" id="SSF53850">
    <property type="entry name" value="Periplasmic binding protein-like II"/>
    <property type="match status" value="1"/>
</dbReference>
<organism evidence="6 7">
    <name type="scientific">Formimonas warabiya</name>
    <dbReference type="NCBI Taxonomy" id="1761012"/>
    <lineage>
        <taxon>Bacteria</taxon>
        <taxon>Bacillati</taxon>
        <taxon>Bacillota</taxon>
        <taxon>Clostridia</taxon>
        <taxon>Eubacteriales</taxon>
        <taxon>Peptococcaceae</taxon>
        <taxon>Candidatus Formimonas</taxon>
    </lineage>
</organism>
<protein>
    <submittedName>
        <fullName evidence="6">ABC transporter substrate-binding protein</fullName>
    </submittedName>
</protein>
<dbReference type="KEGG" id="fwa:DCMF_23310"/>
<feature type="signal peptide" evidence="4">
    <location>
        <begin position="1"/>
        <end position="25"/>
    </location>
</feature>
<dbReference type="PROSITE" id="PS51257">
    <property type="entry name" value="PROKAR_LIPOPROTEIN"/>
    <property type="match status" value="1"/>
</dbReference>
<evidence type="ECO:0000256" key="4">
    <source>
        <dbReference type="SAM" id="SignalP"/>
    </source>
</evidence>
<dbReference type="Proteomes" id="UP000323521">
    <property type="component" value="Chromosome"/>
</dbReference>
<dbReference type="InterPro" id="IPR039424">
    <property type="entry name" value="SBP_5"/>
</dbReference>
<evidence type="ECO:0000313" key="6">
    <source>
        <dbReference type="EMBL" id="ATW27289.1"/>
    </source>
</evidence>
<dbReference type="RefSeq" id="WP_148136643.1">
    <property type="nucleotide sequence ID" value="NZ_CP017634.1"/>
</dbReference>
<dbReference type="Pfam" id="PF00496">
    <property type="entry name" value="SBP_bac_5"/>
    <property type="match status" value="1"/>
</dbReference>
<evidence type="ECO:0000256" key="2">
    <source>
        <dbReference type="ARBA" id="ARBA00022448"/>
    </source>
</evidence>
<evidence type="ECO:0000256" key="1">
    <source>
        <dbReference type="ARBA" id="ARBA00005695"/>
    </source>
</evidence>
<accession>A0A3G1KY53</accession>
<evidence type="ECO:0000256" key="3">
    <source>
        <dbReference type="ARBA" id="ARBA00022729"/>
    </source>
</evidence>
<sequence>MKIKTGMYRKLILLLTTLLVLVLTAACGDKQEKTSEPAAYVPKPEDSMIRVTGSFPLYTDPGVGSNAIEAAAQINLYDALVFADKTGEIKPHLATGWEMSEDGMAYTFHLRQGVKFHDGSEVKADDVAFSMNRMLTLGEGFAYLYTPYVKEAEVKDDYTVVFHMKQTFGPFVPALVRMYVLNKDLVMQHLETPGPYGDMGDYGKNWLLTSDAGSGPYMIKEIKLEEYLLGQKFNDYWNGWEPDAPEFFKILGVNDPVTVRTLMSQRELEIVDEWQSVDNINALSKIEGIEVPLMTAGAMVDFDLNTKKAPTDDVHFRKALAYLMDYDAATSQIYPGTKQAVGPVASIYKGHDPSLFQYKYNKEKALEELKQSKYGDQLDQYPVTVAWSSSVPDEEKLSLVLQAKAAEVGIKIDIVKTPFTSLIQQAQAVETTPNATIMYPGDSYAEAGAVLNLRYHSSTCGTFVQFEWLQDKEIDAAIEKSLSTLDEGERFKQYGEIQQKLVDLCPTIWVLELPERRAYQAAYVSWPEADAAKDGTLNCPIMGRFLYFHDMKVYPEKRAALQNK</sequence>
<keyword evidence="3 4" id="KW-0732">Signal</keyword>
<feature type="domain" description="Solute-binding protein family 5" evidence="5">
    <location>
        <begin position="88"/>
        <end position="458"/>
    </location>
</feature>
<reference evidence="6 7" key="1">
    <citation type="submission" date="2016-10" db="EMBL/GenBank/DDBJ databases">
        <title>Complete Genome Sequence of Peptococcaceae strain DCMF.</title>
        <authorList>
            <person name="Edwards R.J."/>
            <person name="Holland S.I."/>
            <person name="Deshpande N.P."/>
            <person name="Wong Y.K."/>
            <person name="Ertan H."/>
            <person name="Manefield M."/>
            <person name="Russell T.L."/>
            <person name="Lee M.J."/>
        </authorList>
    </citation>
    <scope>NUCLEOTIDE SEQUENCE [LARGE SCALE GENOMIC DNA]</scope>
    <source>
        <strain evidence="6 7">DCMF</strain>
    </source>
</reference>
<dbReference type="InterPro" id="IPR000914">
    <property type="entry name" value="SBP_5_dom"/>
</dbReference>
<dbReference type="InterPro" id="IPR030678">
    <property type="entry name" value="Peptide/Ni-bd"/>
</dbReference>
<evidence type="ECO:0000313" key="7">
    <source>
        <dbReference type="Proteomes" id="UP000323521"/>
    </source>
</evidence>
<name>A0A3G1KY53_FORW1</name>
<dbReference type="Gene3D" id="3.10.105.10">
    <property type="entry name" value="Dipeptide-binding Protein, Domain 3"/>
    <property type="match status" value="1"/>
</dbReference>
<gene>
    <name evidence="6" type="ORF">DCMF_23310</name>
</gene>
<dbReference type="AlphaFoldDB" id="A0A3G1KY53"/>
<dbReference type="EMBL" id="CP017634">
    <property type="protein sequence ID" value="ATW27289.1"/>
    <property type="molecule type" value="Genomic_DNA"/>
</dbReference>
<feature type="chain" id="PRO_5038663489" evidence="4">
    <location>
        <begin position="26"/>
        <end position="564"/>
    </location>
</feature>
<dbReference type="PANTHER" id="PTHR30290">
    <property type="entry name" value="PERIPLASMIC BINDING COMPONENT OF ABC TRANSPORTER"/>
    <property type="match status" value="1"/>
</dbReference>
<dbReference type="GO" id="GO:1904680">
    <property type="term" value="F:peptide transmembrane transporter activity"/>
    <property type="evidence" value="ECO:0007669"/>
    <property type="project" value="TreeGrafter"/>
</dbReference>
<keyword evidence="7" id="KW-1185">Reference proteome</keyword>
<dbReference type="GO" id="GO:0015833">
    <property type="term" value="P:peptide transport"/>
    <property type="evidence" value="ECO:0007669"/>
    <property type="project" value="TreeGrafter"/>
</dbReference>
<dbReference type="PANTHER" id="PTHR30290:SF9">
    <property type="entry name" value="OLIGOPEPTIDE-BINDING PROTEIN APPA"/>
    <property type="match status" value="1"/>
</dbReference>
<dbReference type="GO" id="GO:0043190">
    <property type="term" value="C:ATP-binding cassette (ABC) transporter complex"/>
    <property type="evidence" value="ECO:0007669"/>
    <property type="project" value="InterPro"/>
</dbReference>
<evidence type="ECO:0000259" key="5">
    <source>
        <dbReference type="Pfam" id="PF00496"/>
    </source>
</evidence>
<dbReference type="Gene3D" id="3.40.190.10">
    <property type="entry name" value="Periplasmic binding protein-like II"/>
    <property type="match status" value="1"/>
</dbReference>
<comment type="similarity">
    <text evidence="1">Belongs to the bacterial solute-binding protein 5 family.</text>
</comment>
<proteinExistence type="inferred from homology"/>